<feature type="non-terminal residue" evidence="1">
    <location>
        <position position="153"/>
    </location>
</feature>
<evidence type="ECO:0000313" key="1">
    <source>
        <dbReference type="EMBL" id="KAH9328649.1"/>
    </source>
</evidence>
<evidence type="ECO:0000313" key="2">
    <source>
        <dbReference type="Proteomes" id="UP000824469"/>
    </source>
</evidence>
<dbReference type="SUPFAM" id="SSF51197">
    <property type="entry name" value="Clavaminate synthase-like"/>
    <property type="match status" value="1"/>
</dbReference>
<dbReference type="InterPro" id="IPR027443">
    <property type="entry name" value="IPNS-like_sf"/>
</dbReference>
<reference evidence="1 2" key="1">
    <citation type="journal article" date="2021" name="Nat. Plants">
        <title>The Taxus genome provides insights into paclitaxel biosynthesis.</title>
        <authorList>
            <person name="Xiong X."/>
            <person name="Gou J."/>
            <person name="Liao Q."/>
            <person name="Li Y."/>
            <person name="Zhou Q."/>
            <person name="Bi G."/>
            <person name="Li C."/>
            <person name="Du R."/>
            <person name="Wang X."/>
            <person name="Sun T."/>
            <person name="Guo L."/>
            <person name="Liang H."/>
            <person name="Lu P."/>
            <person name="Wu Y."/>
            <person name="Zhang Z."/>
            <person name="Ro D.K."/>
            <person name="Shang Y."/>
            <person name="Huang S."/>
            <person name="Yan J."/>
        </authorList>
    </citation>
    <scope>NUCLEOTIDE SEQUENCE [LARGE SCALE GENOMIC DNA]</scope>
    <source>
        <strain evidence="1">Ta-2019</strain>
    </source>
</reference>
<protein>
    <submittedName>
        <fullName evidence="1">Uncharacterized protein</fullName>
    </submittedName>
</protein>
<organism evidence="1 2">
    <name type="scientific">Taxus chinensis</name>
    <name type="common">Chinese yew</name>
    <name type="synonym">Taxus wallichiana var. chinensis</name>
    <dbReference type="NCBI Taxonomy" id="29808"/>
    <lineage>
        <taxon>Eukaryota</taxon>
        <taxon>Viridiplantae</taxon>
        <taxon>Streptophyta</taxon>
        <taxon>Embryophyta</taxon>
        <taxon>Tracheophyta</taxon>
        <taxon>Spermatophyta</taxon>
        <taxon>Pinopsida</taxon>
        <taxon>Pinidae</taxon>
        <taxon>Conifers II</taxon>
        <taxon>Cupressales</taxon>
        <taxon>Taxaceae</taxon>
        <taxon>Taxus</taxon>
    </lineage>
</organism>
<comment type="caution">
    <text evidence="1">The sequence shown here is derived from an EMBL/GenBank/DDBJ whole genome shotgun (WGS) entry which is preliminary data.</text>
</comment>
<dbReference type="Proteomes" id="UP000824469">
    <property type="component" value="Unassembled WGS sequence"/>
</dbReference>
<keyword evidence="2" id="KW-1185">Reference proteome</keyword>
<proteinExistence type="predicted"/>
<dbReference type="EMBL" id="JAHRHJ020000001">
    <property type="protein sequence ID" value="KAH9328649.1"/>
    <property type="molecule type" value="Genomic_DNA"/>
</dbReference>
<dbReference type="AlphaFoldDB" id="A0AA38GTE0"/>
<gene>
    <name evidence="1" type="ORF">KI387_000757</name>
</gene>
<accession>A0AA38GTE0</accession>
<dbReference type="Gene3D" id="2.60.120.330">
    <property type="entry name" value="B-lactam Antibiotic, Isopenicillin N Synthase, Chain"/>
    <property type="match status" value="1"/>
</dbReference>
<sequence>MSIVIVCNPSGDQKVGPLKDMVDESNPMKYREMTFNEYQEGAMKEVIACTFGGFSSSSYMGEGTTFLCLTARSPHSSEVPSLNHDPLSTIGGFWISGSWRNDSTRNVGRFLKPSQKTPVLNIVEDLLQKVIKEEDIWKRCKKDSYVIAYGKLV</sequence>
<name>A0AA38GTE0_TAXCH</name>